<proteinExistence type="predicted"/>
<protein>
    <submittedName>
        <fullName evidence="1">2097_t:CDS:1</fullName>
    </submittedName>
</protein>
<dbReference type="EMBL" id="CAJVPU010000890">
    <property type="protein sequence ID" value="CAG8465572.1"/>
    <property type="molecule type" value="Genomic_DNA"/>
</dbReference>
<reference evidence="1" key="1">
    <citation type="submission" date="2021-06" db="EMBL/GenBank/DDBJ databases">
        <authorList>
            <person name="Kallberg Y."/>
            <person name="Tangrot J."/>
            <person name="Rosling A."/>
        </authorList>
    </citation>
    <scope>NUCLEOTIDE SEQUENCE</scope>
    <source>
        <strain evidence="1">IL203A</strain>
    </source>
</reference>
<keyword evidence="2" id="KW-1185">Reference proteome</keyword>
<dbReference type="Proteomes" id="UP000789702">
    <property type="component" value="Unassembled WGS sequence"/>
</dbReference>
<organism evidence="1 2">
    <name type="scientific">Dentiscutata heterogama</name>
    <dbReference type="NCBI Taxonomy" id="1316150"/>
    <lineage>
        <taxon>Eukaryota</taxon>
        <taxon>Fungi</taxon>
        <taxon>Fungi incertae sedis</taxon>
        <taxon>Mucoromycota</taxon>
        <taxon>Glomeromycotina</taxon>
        <taxon>Glomeromycetes</taxon>
        <taxon>Diversisporales</taxon>
        <taxon>Gigasporaceae</taxon>
        <taxon>Dentiscutata</taxon>
    </lineage>
</organism>
<accession>A0ACA9KD13</accession>
<name>A0ACA9KD13_9GLOM</name>
<evidence type="ECO:0000313" key="1">
    <source>
        <dbReference type="EMBL" id="CAG8465572.1"/>
    </source>
</evidence>
<evidence type="ECO:0000313" key="2">
    <source>
        <dbReference type="Proteomes" id="UP000789702"/>
    </source>
</evidence>
<gene>
    <name evidence="1" type="ORF">DHETER_LOCUS1480</name>
</gene>
<sequence>MISVKFWFISFFIFLTIISVSPYPNPTKRNTGDTASASFPDVNNVNTVTGEVHFTEISDSKVRMTGQFNTGFPNGHPDNYQFEIIDKEDKVIMDVTDDIKNKLQINVPGTAPFECDISGLTIKDIIGKYLLVKRRQYVEGGKAEIKKA</sequence>
<comment type="caution">
    <text evidence="1">The sequence shown here is derived from an EMBL/GenBank/DDBJ whole genome shotgun (WGS) entry which is preliminary data.</text>
</comment>